<dbReference type="RefSeq" id="WP_219001369.1">
    <property type="nucleotide sequence ID" value="NZ_CP079194.1"/>
</dbReference>
<accession>A0A8F6TV73</accession>
<sequence length="419" mass="45548">MKSRWNDGDAEAWINGASSEADRDLRLRVYTSRLIGQDPELVLHGGGNTSVKTVRDWGGAGSRPVLHVKGSGWDLDSIEEPGLPALDLEALVGARQKPPMDDPEMVSFLRENLMDPSSPNPSVETLLHAFLPGKFVDHSHATSILVLANQPNASAIGAEVFGDRLALVPYVMPGYDLSIEAAKIYHDNPDCEGLWLDNHGLFTFGETARESYERMITFVTMAEDYLATHGASLAPALTSEGSDPAADAFASVLTSAVSELFPEMGGVCLDFRTDANIRRYLELRDLEEVSARGTITPDHVIRVKPRPVVFEKDQGQSAVVNALTASASWYRDYFTRNAGRASEPKTMLDPAPRVALVRGLGLFGLGKTAKEASIAADLAVQGARVIEAAEAYGTYRPIAEPDLFDMEYWSLEQAKLKNG</sequence>
<evidence type="ECO:0000313" key="3">
    <source>
        <dbReference type="Proteomes" id="UP000825009"/>
    </source>
</evidence>
<keyword evidence="3" id="KW-1185">Reference proteome</keyword>
<gene>
    <name evidence="2" type="ORF">KYE46_14130</name>
</gene>
<name>A0A8F6TV73_9RHOB</name>
<dbReference type="EMBL" id="CP079194">
    <property type="protein sequence ID" value="QXT39058.1"/>
    <property type="molecule type" value="Genomic_DNA"/>
</dbReference>
<dbReference type="SMART" id="SM01007">
    <property type="entry name" value="Aldolase_II"/>
    <property type="match status" value="1"/>
</dbReference>
<reference evidence="2 3" key="1">
    <citation type="submission" date="2021-07" db="EMBL/GenBank/DDBJ databases">
        <title>A novel Jannaschia species isolated from marine dinoflagellate Ceratoperidinium margalefii.</title>
        <authorList>
            <person name="Jiang Y."/>
            <person name="Li Z."/>
        </authorList>
    </citation>
    <scope>NUCLEOTIDE SEQUENCE [LARGE SCALE GENOMIC DNA]</scope>
    <source>
        <strain evidence="2 3">J12C1-MA-4</strain>
    </source>
</reference>
<dbReference type="KEGG" id="gce:KYE46_14130"/>
<dbReference type="Proteomes" id="UP000825009">
    <property type="component" value="Chromosome"/>
</dbReference>
<protein>
    <submittedName>
        <fullName evidence="2">Class II aldolase/adducin family protein</fullName>
    </submittedName>
</protein>
<evidence type="ECO:0000259" key="1">
    <source>
        <dbReference type="SMART" id="SM01007"/>
    </source>
</evidence>
<dbReference type="InterPro" id="IPR001303">
    <property type="entry name" value="Aldolase_II/adducin_N"/>
</dbReference>
<feature type="domain" description="Class II aldolase/adducin N-terminal" evidence="1">
    <location>
        <begin position="27"/>
        <end position="226"/>
    </location>
</feature>
<dbReference type="AlphaFoldDB" id="A0A8F6TV73"/>
<dbReference type="Pfam" id="PF00596">
    <property type="entry name" value="Aldolase_II"/>
    <property type="match status" value="1"/>
</dbReference>
<proteinExistence type="predicted"/>
<evidence type="ECO:0000313" key="2">
    <source>
        <dbReference type="EMBL" id="QXT39058.1"/>
    </source>
</evidence>
<organism evidence="2 3">
    <name type="scientific">Gymnodinialimonas ceratoperidinii</name>
    <dbReference type="NCBI Taxonomy" id="2856823"/>
    <lineage>
        <taxon>Bacteria</taxon>
        <taxon>Pseudomonadati</taxon>
        <taxon>Pseudomonadota</taxon>
        <taxon>Alphaproteobacteria</taxon>
        <taxon>Rhodobacterales</taxon>
        <taxon>Paracoccaceae</taxon>
        <taxon>Gymnodinialimonas</taxon>
    </lineage>
</organism>